<dbReference type="InterPro" id="IPR050923">
    <property type="entry name" value="Cell_Proc_Reg/RNA_Proc"/>
</dbReference>
<proteinExistence type="predicted"/>
<reference evidence="3 4" key="1">
    <citation type="submission" date="2016-10" db="EMBL/GenBank/DDBJ databases">
        <authorList>
            <person name="de Groot N.N."/>
        </authorList>
    </citation>
    <scope>NUCLEOTIDE SEQUENCE [LARGE SCALE GENOMIC DNA]</scope>
    <source>
        <strain evidence="3 4">DSM 21650</strain>
    </source>
</reference>
<dbReference type="Gene3D" id="2.60.200.20">
    <property type="match status" value="1"/>
</dbReference>
<dbReference type="CDD" id="cd00060">
    <property type="entry name" value="FHA"/>
    <property type="match status" value="1"/>
</dbReference>
<dbReference type="PANTHER" id="PTHR23308">
    <property type="entry name" value="NUCLEAR INHIBITOR OF PROTEIN PHOSPHATASE-1"/>
    <property type="match status" value="1"/>
</dbReference>
<evidence type="ECO:0000313" key="4">
    <source>
        <dbReference type="Proteomes" id="UP000198625"/>
    </source>
</evidence>
<protein>
    <submittedName>
        <fullName evidence="3">FHA domain protein</fullName>
    </submittedName>
</protein>
<keyword evidence="1" id="KW-0472">Membrane</keyword>
<keyword evidence="1" id="KW-0812">Transmembrane</keyword>
<accession>A0A1H3LDH4</accession>
<dbReference type="SUPFAM" id="SSF49879">
    <property type="entry name" value="SMAD/FHA domain"/>
    <property type="match status" value="1"/>
</dbReference>
<dbReference type="AlphaFoldDB" id="A0A1H3LDH4"/>
<dbReference type="InterPro" id="IPR000253">
    <property type="entry name" value="FHA_dom"/>
</dbReference>
<dbReference type="OrthoDB" id="9816434at2"/>
<gene>
    <name evidence="3" type="ORF">SAMN05660462_00499</name>
</gene>
<dbReference type="InterPro" id="IPR008984">
    <property type="entry name" value="SMAD_FHA_dom_sf"/>
</dbReference>
<dbReference type="PROSITE" id="PS50006">
    <property type="entry name" value="FHA_DOMAIN"/>
    <property type="match status" value="1"/>
</dbReference>
<name>A0A1H3LDH4_9FIRM</name>
<evidence type="ECO:0000259" key="2">
    <source>
        <dbReference type="PROSITE" id="PS50006"/>
    </source>
</evidence>
<dbReference type="Pfam" id="PF00498">
    <property type="entry name" value="FHA"/>
    <property type="match status" value="1"/>
</dbReference>
<keyword evidence="4" id="KW-1185">Reference proteome</keyword>
<feature type="transmembrane region" description="Helical" evidence="1">
    <location>
        <begin position="12"/>
        <end position="29"/>
    </location>
</feature>
<dbReference type="STRING" id="415015.SAMN05660462_00499"/>
<keyword evidence="1" id="KW-1133">Transmembrane helix</keyword>
<feature type="domain" description="FHA" evidence="2">
    <location>
        <begin position="69"/>
        <end position="118"/>
    </location>
</feature>
<evidence type="ECO:0000313" key="3">
    <source>
        <dbReference type="EMBL" id="SDY62627.1"/>
    </source>
</evidence>
<organism evidence="3 4">
    <name type="scientific">Proteiniborus ethanoligenes</name>
    <dbReference type="NCBI Taxonomy" id="415015"/>
    <lineage>
        <taxon>Bacteria</taxon>
        <taxon>Bacillati</taxon>
        <taxon>Bacillota</taxon>
        <taxon>Clostridia</taxon>
        <taxon>Eubacteriales</taxon>
        <taxon>Proteiniborus</taxon>
    </lineage>
</organism>
<dbReference type="EMBL" id="FNQE01000003">
    <property type="protein sequence ID" value="SDY62627.1"/>
    <property type="molecule type" value="Genomic_DNA"/>
</dbReference>
<sequence length="143" mass="16305">MFSLLSLMFRYLLILLIYLFIIGIIRMIYLDIKSMGGAISDGTSYLKLINRKDTLSFKIGEVYVLEKDVSIGRGTQNSIVLRDPYISKNHAKISLDENEFFLEDLNSVNGTLVNDIKVEDVVKLKDGDRIKFGQVEFLFVKGD</sequence>
<dbReference type="SMART" id="SM00240">
    <property type="entry name" value="FHA"/>
    <property type="match status" value="1"/>
</dbReference>
<dbReference type="Proteomes" id="UP000198625">
    <property type="component" value="Unassembled WGS sequence"/>
</dbReference>
<evidence type="ECO:0000256" key="1">
    <source>
        <dbReference type="SAM" id="Phobius"/>
    </source>
</evidence>